<protein>
    <submittedName>
        <fullName evidence="1">Uncharacterized protein</fullName>
    </submittedName>
</protein>
<dbReference type="KEGG" id="hfv:R50_0184"/>
<dbReference type="AlphaFoldDB" id="A0A6F8ZDF2"/>
<proteinExistence type="predicted"/>
<evidence type="ECO:0000313" key="2">
    <source>
        <dbReference type="Proteomes" id="UP000503399"/>
    </source>
</evidence>
<organism evidence="1 2">
    <name type="scientific">Candidatus Hydrogenisulfobacillus filiaventi</name>
    <dbReference type="NCBI Taxonomy" id="2707344"/>
    <lineage>
        <taxon>Bacteria</taxon>
        <taxon>Bacillati</taxon>
        <taxon>Bacillota</taxon>
        <taxon>Clostridia</taxon>
        <taxon>Eubacteriales</taxon>
        <taxon>Clostridiales Family XVII. Incertae Sedis</taxon>
        <taxon>Candidatus Hydrogenisulfobacillus</taxon>
    </lineage>
</organism>
<dbReference type="EMBL" id="LR778114">
    <property type="protein sequence ID" value="CAB1127690.1"/>
    <property type="molecule type" value="Genomic_DNA"/>
</dbReference>
<keyword evidence="2" id="KW-1185">Reference proteome</keyword>
<gene>
    <name evidence="1" type="ORF">R50_0184</name>
</gene>
<evidence type="ECO:0000313" key="1">
    <source>
        <dbReference type="EMBL" id="CAB1127690.1"/>
    </source>
</evidence>
<name>A0A6F8ZDF2_9FIRM</name>
<accession>A0A6F8ZDF2</accession>
<sequence length="50" mass="5448">MRPPGPPPDPGRPPQPGTVLPMVDLALRPVADDHLLLEIARRMVDWQTAG</sequence>
<dbReference type="Proteomes" id="UP000503399">
    <property type="component" value="Chromosome"/>
</dbReference>
<reference evidence="1 2" key="1">
    <citation type="submission" date="2020-02" db="EMBL/GenBank/DDBJ databases">
        <authorList>
            <person name="Hogendoorn C."/>
        </authorList>
    </citation>
    <scope>NUCLEOTIDE SEQUENCE [LARGE SCALE GENOMIC DNA]</scope>
    <source>
        <strain evidence="1">R501</strain>
    </source>
</reference>